<gene>
    <name evidence="9" type="primary">PININ</name>
</gene>
<feature type="domain" description="Pinin/SDK/MemA protein" evidence="8">
    <location>
        <begin position="116"/>
        <end position="236"/>
    </location>
</feature>
<reference evidence="9" key="2">
    <citation type="journal article" date="2014" name="BMC Genomics">
        <title>A genomic perspective to assessing quality of mass-reared SIT flies used in Mediterranean fruit fly (Ceratitis capitata) eradication in California.</title>
        <authorList>
            <person name="Calla B."/>
            <person name="Hall B."/>
            <person name="Hou S."/>
            <person name="Geib S.M."/>
        </authorList>
    </citation>
    <scope>NUCLEOTIDE SEQUENCE</scope>
</reference>
<dbReference type="EMBL" id="GAMC01000329">
    <property type="protein sequence ID" value="JAC06227.1"/>
    <property type="molecule type" value="mRNA"/>
</dbReference>
<evidence type="ECO:0000256" key="2">
    <source>
        <dbReference type="ARBA" id="ARBA00010386"/>
    </source>
</evidence>
<keyword evidence="7" id="KW-0539">Nucleus</keyword>
<keyword evidence="4" id="KW-0805">Transcription regulation</keyword>
<evidence type="ECO:0000256" key="7">
    <source>
        <dbReference type="ARBA" id="ARBA00023242"/>
    </source>
</evidence>
<evidence type="ECO:0000313" key="9">
    <source>
        <dbReference type="EMBL" id="JAC06227.1"/>
    </source>
</evidence>
<dbReference type="GO" id="GO:0008380">
    <property type="term" value="P:RNA splicing"/>
    <property type="evidence" value="ECO:0007669"/>
    <property type="project" value="UniProtKB-KW"/>
</dbReference>
<dbReference type="PANTHER" id="PTHR12707">
    <property type="entry name" value="PINN"/>
    <property type="match status" value="1"/>
</dbReference>
<accession>W8CBP3</accession>
<dbReference type="PANTHER" id="PTHR12707:SF0">
    <property type="entry name" value="PININ"/>
    <property type="match status" value="1"/>
</dbReference>
<dbReference type="InterPro" id="IPR039853">
    <property type="entry name" value="Pinin"/>
</dbReference>
<keyword evidence="6" id="KW-0508">mRNA splicing</keyword>
<evidence type="ECO:0000256" key="1">
    <source>
        <dbReference type="ARBA" id="ARBA00004123"/>
    </source>
</evidence>
<evidence type="ECO:0000256" key="6">
    <source>
        <dbReference type="ARBA" id="ARBA00023187"/>
    </source>
</evidence>
<comment type="similarity">
    <text evidence="2">Belongs to the pinin family.</text>
</comment>
<dbReference type="InterPro" id="IPR006786">
    <property type="entry name" value="Pinin_SDK_MemA"/>
</dbReference>
<dbReference type="KEGG" id="ccat:101459018"/>
<evidence type="ECO:0000256" key="4">
    <source>
        <dbReference type="ARBA" id="ARBA00023015"/>
    </source>
</evidence>
<protein>
    <submittedName>
        <fullName evidence="9">Pinin</fullName>
    </submittedName>
</protein>
<reference evidence="9" key="1">
    <citation type="submission" date="2013-07" db="EMBL/GenBank/DDBJ databases">
        <authorList>
            <person name="Geib S."/>
        </authorList>
    </citation>
    <scope>NUCLEOTIDE SEQUENCE</scope>
</reference>
<evidence type="ECO:0000259" key="8">
    <source>
        <dbReference type="Pfam" id="PF04696"/>
    </source>
</evidence>
<keyword evidence="5" id="KW-0804">Transcription</keyword>
<organism evidence="9">
    <name type="scientific">Ceratitis capitata</name>
    <name type="common">Mediterranean fruit fly</name>
    <name type="synonym">Tephritis capitata</name>
    <dbReference type="NCBI Taxonomy" id="7213"/>
    <lineage>
        <taxon>Eukaryota</taxon>
        <taxon>Metazoa</taxon>
        <taxon>Ecdysozoa</taxon>
        <taxon>Arthropoda</taxon>
        <taxon>Hexapoda</taxon>
        <taxon>Insecta</taxon>
        <taxon>Pterygota</taxon>
        <taxon>Neoptera</taxon>
        <taxon>Endopterygota</taxon>
        <taxon>Diptera</taxon>
        <taxon>Brachycera</taxon>
        <taxon>Muscomorpha</taxon>
        <taxon>Tephritoidea</taxon>
        <taxon>Tephritidae</taxon>
        <taxon>Ceratitis</taxon>
        <taxon>Ceratitis</taxon>
    </lineage>
</organism>
<dbReference type="AlphaFoldDB" id="W8CBP3"/>
<dbReference type="GO" id="GO:0006397">
    <property type="term" value="P:mRNA processing"/>
    <property type="evidence" value="ECO:0007669"/>
    <property type="project" value="UniProtKB-KW"/>
</dbReference>
<evidence type="ECO:0000256" key="5">
    <source>
        <dbReference type="ARBA" id="ARBA00023163"/>
    </source>
</evidence>
<name>W8CBP3_CERCA</name>
<evidence type="ECO:0000256" key="3">
    <source>
        <dbReference type="ARBA" id="ARBA00022664"/>
    </source>
</evidence>
<keyword evidence="3" id="KW-0507">mRNA processing</keyword>
<dbReference type="Pfam" id="PF04696">
    <property type="entry name" value="Pinin_SDK_memA"/>
    <property type="match status" value="1"/>
</dbReference>
<proteinExistence type="evidence at transcript level"/>
<dbReference type="OrthoDB" id="330772at2759"/>
<sequence length="323" mass="37467">MNTYGTDFDFAGCCEELQCELTEAKGSLDIINDSLKKFVGRPRDIGAGKSLSTDDLKAGCQKYLNEGKQKRSYEGKSVFRRLSIPNERNKPTISSRIIRELPSREQVLEAQCSDSESRARNRRMFGSLLGTLHKFCQEESRLKIKEEKRALIEKKLEDQQLLERETLRKERDLLLMDRQIKHSKIKSLEWKLNRMKDFAVLEKSVTNSKNCIRTKTKPFIYFCPSQLSKKTEKLLSCTRDTLHAEIKKRRLALNLELKELELDSEPDTFPKDDFKTNDFRSESCNFTSVKSHVIQGKLEFKENESRNLNEPTVSSSIIVIKKK</sequence>
<comment type="subcellular location">
    <subcellularLocation>
        <location evidence="1">Nucleus</location>
    </subcellularLocation>
</comment>
<dbReference type="GO" id="GO:0071013">
    <property type="term" value="C:catalytic step 2 spliceosome"/>
    <property type="evidence" value="ECO:0007669"/>
    <property type="project" value="TreeGrafter"/>
</dbReference>